<dbReference type="Proteomes" id="UP001218170">
    <property type="component" value="Unassembled WGS sequence"/>
</dbReference>
<gene>
    <name evidence="1" type="ORF">PUW80_12615</name>
</gene>
<evidence type="ECO:0008006" key="3">
    <source>
        <dbReference type="Google" id="ProtNLM"/>
    </source>
</evidence>
<evidence type="ECO:0000313" key="2">
    <source>
        <dbReference type="Proteomes" id="UP001218170"/>
    </source>
</evidence>
<dbReference type="EMBL" id="JAQZCI010000003">
    <property type="protein sequence ID" value="MDD7963190.1"/>
    <property type="molecule type" value="Genomic_DNA"/>
</dbReference>
<protein>
    <recommendedName>
        <fullName evidence="3">Septum formation initiator</fullName>
    </recommendedName>
</protein>
<keyword evidence="2" id="KW-1185">Reference proteome</keyword>
<comment type="caution">
    <text evidence="1">The sequence shown here is derived from an EMBL/GenBank/DDBJ whole genome shotgun (WGS) entry which is preliminary data.</text>
</comment>
<reference evidence="1 2" key="1">
    <citation type="submission" date="2023-02" db="EMBL/GenBank/DDBJ databases">
        <title>Study of novel species of the Microbacterium genus.</title>
        <authorList>
            <person name="Arroyo-Herrera I."/>
            <person name="Roman-Ponce B."/>
            <person name="Vasquez-Murrieta M.S."/>
        </authorList>
    </citation>
    <scope>NUCLEOTIDE SEQUENCE [LARGE SCALE GENOMIC DNA]</scope>
    <source>
        <strain evidence="1 2">NE1TT3</strain>
    </source>
</reference>
<proteinExistence type="predicted"/>
<organism evidence="1 2">
    <name type="scientific">Microbacterium thalli</name>
    <dbReference type="NCBI Taxonomy" id="3027921"/>
    <lineage>
        <taxon>Bacteria</taxon>
        <taxon>Bacillati</taxon>
        <taxon>Actinomycetota</taxon>
        <taxon>Actinomycetes</taxon>
        <taxon>Micrococcales</taxon>
        <taxon>Microbacteriaceae</taxon>
        <taxon>Microbacterium</taxon>
    </lineage>
</organism>
<evidence type="ECO:0000313" key="1">
    <source>
        <dbReference type="EMBL" id="MDD7963190.1"/>
    </source>
</evidence>
<accession>A0ABT5SK26</accession>
<sequence>MTDRLIVTDVAELGDILDRLDRAAAGHGWRIRRPADVPGLQERARAAQTGLRMAAPLVVVLEADPDAVDATDPVDAAALLRRTPVAGVVADGGRELHGR</sequence>
<dbReference type="RefSeq" id="WP_274264832.1">
    <property type="nucleotide sequence ID" value="NZ_JAQZCI010000003.1"/>
</dbReference>
<name>A0ABT5SK26_9MICO</name>